<feature type="transmembrane region" description="Helical" evidence="1">
    <location>
        <begin position="63"/>
        <end position="82"/>
    </location>
</feature>
<evidence type="ECO:0000313" key="2">
    <source>
        <dbReference type="EMBL" id="TFB79586.1"/>
    </source>
</evidence>
<feature type="transmembrane region" description="Helical" evidence="1">
    <location>
        <begin position="7"/>
        <end position="23"/>
    </location>
</feature>
<accession>A0A4R8VB61</accession>
<feature type="transmembrane region" description="Helical" evidence="1">
    <location>
        <begin position="88"/>
        <end position="111"/>
    </location>
</feature>
<dbReference type="Proteomes" id="UP000298488">
    <property type="component" value="Unassembled WGS sequence"/>
</dbReference>
<sequence length="181" mass="18456">MSQITRSWLAFAAMGAGVIHLGVAPGTAIPAAVALAGLGVAEFGWGVGVLALNRFPLPKAAGVMAFVPSIGWVLVLLASVAFDTPDVAATFPAFPMSVATLFTLLLAGVLAGDRRRRANAEEEAASSTPRKFQRPGRYLGGLLAGALAVSALTTPALAATGAGVDNPHAHHGELNIPDHHH</sequence>
<evidence type="ECO:0000313" key="3">
    <source>
        <dbReference type="Proteomes" id="UP000298488"/>
    </source>
</evidence>
<proteinExistence type="predicted"/>
<feature type="transmembrane region" description="Helical" evidence="1">
    <location>
        <begin position="29"/>
        <end position="51"/>
    </location>
</feature>
<dbReference type="AlphaFoldDB" id="A0A4R8VB61"/>
<dbReference type="EMBL" id="SOFI01000003">
    <property type="protein sequence ID" value="TFB79586.1"/>
    <property type="molecule type" value="Genomic_DNA"/>
</dbReference>
<dbReference type="RefSeq" id="WP_146065760.1">
    <property type="nucleotide sequence ID" value="NZ_JACHBP010000001.1"/>
</dbReference>
<organism evidence="2 3">
    <name type="scientific">Terrimesophilobacter mesophilus</name>
    <dbReference type="NCBI Taxonomy" id="433647"/>
    <lineage>
        <taxon>Bacteria</taxon>
        <taxon>Bacillati</taxon>
        <taxon>Actinomycetota</taxon>
        <taxon>Actinomycetes</taxon>
        <taxon>Micrococcales</taxon>
        <taxon>Microbacteriaceae</taxon>
        <taxon>Terrimesophilobacter</taxon>
    </lineage>
</organism>
<protein>
    <submittedName>
        <fullName evidence="2">Uncharacterized protein</fullName>
    </submittedName>
</protein>
<keyword evidence="1" id="KW-1133">Transmembrane helix</keyword>
<comment type="caution">
    <text evidence="2">The sequence shown here is derived from an EMBL/GenBank/DDBJ whole genome shotgun (WGS) entry which is preliminary data.</text>
</comment>
<evidence type="ECO:0000256" key="1">
    <source>
        <dbReference type="SAM" id="Phobius"/>
    </source>
</evidence>
<keyword evidence="1" id="KW-0812">Transmembrane</keyword>
<keyword evidence="3" id="KW-1185">Reference proteome</keyword>
<gene>
    <name evidence="2" type="ORF">E3N84_05715</name>
</gene>
<feature type="transmembrane region" description="Helical" evidence="1">
    <location>
        <begin position="138"/>
        <end position="158"/>
    </location>
</feature>
<reference evidence="2 3" key="1">
    <citation type="submission" date="2019-03" db="EMBL/GenBank/DDBJ databases">
        <title>Genomics of glacier-inhabiting Cryobacterium strains.</title>
        <authorList>
            <person name="Liu Q."/>
            <person name="Xin Y.-H."/>
        </authorList>
    </citation>
    <scope>NUCLEOTIDE SEQUENCE [LARGE SCALE GENOMIC DNA]</scope>
    <source>
        <strain evidence="2 3">CGMCC 1.10440</strain>
    </source>
</reference>
<name>A0A4R8VB61_9MICO</name>
<keyword evidence="1" id="KW-0472">Membrane</keyword>